<dbReference type="PANTHER" id="PTHR21496">
    <property type="entry name" value="FERREDOXIN-RELATED"/>
    <property type="match status" value="1"/>
</dbReference>
<dbReference type="OrthoDB" id="9800167at2"/>
<evidence type="ECO:0000256" key="2">
    <source>
        <dbReference type="ARBA" id="ARBA00022723"/>
    </source>
</evidence>
<dbReference type="CDD" id="cd03528">
    <property type="entry name" value="Rieske_RO_ferredoxin"/>
    <property type="match status" value="1"/>
</dbReference>
<gene>
    <name evidence="6" type="ORF">BIT28_13785</name>
</gene>
<dbReference type="InterPro" id="IPR017941">
    <property type="entry name" value="Rieske_2Fe-2S"/>
</dbReference>
<proteinExistence type="predicted"/>
<dbReference type="STRING" id="1903952.BIT28_13785"/>
<dbReference type="Proteomes" id="UP000186905">
    <property type="component" value="Unassembled WGS sequence"/>
</dbReference>
<reference evidence="6 7" key="1">
    <citation type="submission" date="2016-09" db="EMBL/GenBank/DDBJ databases">
        <title>Photobacterium proteolyticum sp. nov. a protease producing bacterium isolated from ocean sediments of Laizhou Bay.</title>
        <authorList>
            <person name="Li Y."/>
        </authorList>
    </citation>
    <scope>NUCLEOTIDE SEQUENCE [LARGE SCALE GENOMIC DNA]</scope>
    <source>
        <strain evidence="6 7">13-12</strain>
    </source>
</reference>
<keyword evidence="1" id="KW-0001">2Fe-2S</keyword>
<evidence type="ECO:0000256" key="1">
    <source>
        <dbReference type="ARBA" id="ARBA00022714"/>
    </source>
</evidence>
<dbReference type="GO" id="GO:0051537">
    <property type="term" value="F:2 iron, 2 sulfur cluster binding"/>
    <property type="evidence" value="ECO:0007669"/>
    <property type="project" value="UniProtKB-KW"/>
</dbReference>
<evidence type="ECO:0000313" key="6">
    <source>
        <dbReference type="EMBL" id="OLQ74483.1"/>
    </source>
</evidence>
<feature type="domain" description="Rieske" evidence="5">
    <location>
        <begin position="4"/>
        <end position="100"/>
    </location>
</feature>
<evidence type="ECO:0000256" key="4">
    <source>
        <dbReference type="ARBA" id="ARBA00023014"/>
    </source>
</evidence>
<dbReference type="RefSeq" id="WP_075765527.1">
    <property type="nucleotide sequence ID" value="NZ_MJIL01000083.1"/>
</dbReference>
<dbReference type="GO" id="GO:0046872">
    <property type="term" value="F:metal ion binding"/>
    <property type="evidence" value="ECO:0007669"/>
    <property type="project" value="UniProtKB-KW"/>
</dbReference>
<keyword evidence="3" id="KW-0408">Iron</keyword>
<dbReference type="SUPFAM" id="SSF50022">
    <property type="entry name" value="ISP domain"/>
    <property type="match status" value="1"/>
</dbReference>
<name>A0A1Q9GJ53_9GAMM</name>
<organism evidence="6 7">
    <name type="scientific">Photobacterium proteolyticum</name>
    <dbReference type="NCBI Taxonomy" id="1903952"/>
    <lineage>
        <taxon>Bacteria</taxon>
        <taxon>Pseudomonadati</taxon>
        <taxon>Pseudomonadota</taxon>
        <taxon>Gammaproteobacteria</taxon>
        <taxon>Vibrionales</taxon>
        <taxon>Vibrionaceae</taxon>
        <taxon>Photobacterium</taxon>
    </lineage>
</organism>
<dbReference type="Pfam" id="PF00355">
    <property type="entry name" value="Rieske"/>
    <property type="match status" value="1"/>
</dbReference>
<comment type="caution">
    <text evidence="6">The sequence shown here is derived from an EMBL/GenBank/DDBJ whole genome shotgun (WGS) entry which is preliminary data.</text>
</comment>
<evidence type="ECO:0000256" key="3">
    <source>
        <dbReference type="ARBA" id="ARBA00023004"/>
    </source>
</evidence>
<dbReference type="Gene3D" id="2.102.10.10">
    <property type="entry name" value="Rieske [2Fe-2S] iron-sulphur domain"/>
    <property type="match status" value="1"/>
</dbReference>
<dbReference type="AlphaFoldDB" id="A0A1Q9GJ53"/>
<keyword evidence="4" id="KW-0411">Iron-sulfur</keyword>
<accession>A0A1Q9GJ53</accession>
<evidence type="ECO:0000259" key="5">
    <source>
        <dbReference type="PROSITE" id="PS51296"/>
    </source>
</evidence>
<dbReference type="PANTHER" id="PTHR21496:SF23">
    <property type="entry name" value="3-PHENYLPROPIONATE_CINNAMIC ACID DIOXYGENASE FERREDOXIN SUBUNIT"/>
    <property type="match status" value="1"/>
</dbReference>
<dbReference type="InterPro" id="IPR036922">
    <property type="entry name" value="Rieske_2Fe-2S_sf"/>
</dbReference>
<dbReference type="EMBL" id="MJIL01000083">
    <property type="protein sequence ID" value="OLQ74483.1"/>
    <property type="molecule type" value="Genomic_DNA"/>
</dbReference>
<dbReference type="PROSITE" id="PS51296">
    <property type="entry name" value="RIESKE"/>
    <property type="match status" value="1"/>
</dbReference>
<keyword evidence="2" id="KW-0479">Metal-binding</keyword>
<keyword evidence="7" id="KW-1185">Reference proteome</keyword>
<evidence type="ECO:0000313" key="7">
    <source>
        <dbReference type="Proteomes" id="UP000186905"/>
    </source>
</evidence>
<protein>
    <submittedName>
        <fullName evidence="6">Ferredoxin</fullName>
    </submittedName>
</protein>
<sequence length="102" mass="11202">MTSWTDVMSADELEEGQHTLVELEGIELLLVNIDNQYYAVENACSHDGGDLSEGEINGSEITCPRHGARFCMKTGEVLCAPAFEDIEAYPVRIIAGRIQISI</sequence>